<evidence type="ECO:0000313" key="2">
    <source>
        <dbReference type="EMBL" id="KAG6607363.1"/>
    </source>
</evidence>
<dbReference type="InterPro" id="IPR050381">
    <property type="entry name" value="SLX1_endonuclease"/>
</dbReference>
<dbReference type="GO" id="GO:0033557">
    <property type="term" value="C:Slx1-Slx4 complex"/>
    <property type="evidence" value="ECO:0007669"/>
    <property type="project" value="TreeGrafter"/>
</dbReference>
<evidence type="ECO:0000313" key="3">
    <source>
        <dbReference type="Proteomes" id="UP000685013"/>
    </source>
</evidence>
<sequence length="191" mass="21775">MRKRKEKPEISEATAVAEEEEKEDDEDEGSGNKSNGFFSCYLLASVCPCFKGHTYIGFTVNPKRRIRQHNGEIRCVSALQFEWAWQHPNESLAVRSVAATFKSLSGVANKVKLAYTMLTLPAWFSLNHCKLHLDKVHEEHGQLPEFARVCPSILRSKFLSSMSLHAILKEIKVSMKTKNLKKCVISKYMDR</sequence>
<dbReference type="PANTHER" id="PTHR20208">
    <property type="entry name" value="STRUCTURE-SPECIFIC ENDONUCLEASE SUBUNIT SLX1"/>
    <property type="match status" value="1"/>
</dbReference>
<comment type="caution">
    <text evidence="2">The sequence shown here is derived from an EMBL/GenBank/DDBJ whole genome shotgun (WGS) entry which is preliminary data.</text>
</comment>
<dbReference type="GO" id="GO:0000724">
    <property type="term" value="P:double-strand break repair via homologous recombination"/>
    <property type="evidence" value="ECO:0007669"/>
    <property type="project" value="TreeGrafter"/>
</dbReference>
<dbReference type="GO" id="GO:0008821">
    <property type="term" value="F:crossover junction DNA endonuclease activity"/>
    <property type="evidence" value="ECO:0007669"/>
    <property type="project" value="TreeGrafter"/>
</dbReference>
<reference evidence="2 3" key="1">
    <citation type="journal article" date="2021" name="Hortic Res">
        <title>The domestication of Cucurbita argyrosperma as revealed by the genome of its wild relative.</title>
        <authorList>
            <person name="Barrera-Redondo J."/>
            <person name="Sanchez-de la Vega G."/>
            <person name="Aguirre-Liguori J.A."/>
            <person name="Castellanos-Morales G."/>
            <person name="Gutierrez-Guerrero Y.T."/>
            <person name="Aguirre-Dugua X."/>
            <person name="Aguirre-Planter E."/>
            <person name="Tenaillon M.I."/>
            <person name="Lira-Saade R."/>
            <person name="Eguiarte L.E."/>
        </authorList>
    </citation>
    <scope>NUCLEOTIDE SEQUENCE [LARGE SCALE GENOMIC DNA]</scope>
    <source>
        <strain evidence="2">JBR-2021</strain>
    </source>
</reference>
<dbReference type="EMBL" id="JAGKQH010000001">
    <property type="protein sequence ID" value="KAG6607363.1"/>
    <property type="molecule type" value="Genomic_DNA"/>
</dbReference>
<organism evidence="2 3">
    <name type="scientific">Cucurbita argyrosperma subsp. sororia</name>
    <dbReference type="NCBI Taxonomy" id="37648"/>
    <lineage>
        <taxon>Eukaryota</taxon>
        <taxon>Viridiplantae</taxon>
        <taxon>Streptophyta</taxon>
        <taxon>Embryophyta</taxon>
        <taxon>Tracheophyta</taxon>
        <taxon>Spermatophyta</taxon>
        <taxon>Magnoliopsida</taxon>
        <taxon>eudicotyledons</taxon>
        <taxon>Gunneridae</taxon>
        <taxon>Pentapetalae</taxon>
        <taxon>rosids</taxon>
        <taxon>fabids</taxon>
        <taxon>Cucurbitales</taxon>
        <taxon>Cucurbitaceae</taxon>
        <taxon>Cucurbiteae</taxon>
        <taxon>Cucurbita</taxon>
    </lineage>
</organism>
<feature type="non-terminal residue" evidence="2">
    <location>
        <position position="1"/>
    </location>
</feature>
<name>A0AAV6P7Q9_9ROSI</name>
<evidence type="ECO:0000256" key="1">
    <source>
        <dbReference type="SAM" id="MobiDB-lite"/>
    </source>
</evidence>
<keyword evidence="2" id="KW-0378">Hydrolase</keyword>
<dbReference type="GO" id="GO:0017108">
    <property type="term" value="F:5'-flap endonuclease activity"/>
    <property type="evidence" value="ECO:0007669"/>
    <property type="project" value="TreeGrafter"/>
</dbReference>
<dbReference type="PANTHER" id="PTHR20208:SF10">
    <property type="entry name" value="STRUCTURE-SPECIFIC ENDONUCLEASE SUBUNIT SLX1"/>
    <property type="match status" value="1"/>
</dbReference>
<dbReference type="Proteomes" id="UP000685013">
    <property type="component" value="Chromosome 1"/>
</dbReference>
<accession>A0AAV6P7Q9</accession>
<protein>
    <submittedName>
        <fullName evidence="2">Structure-specific endonuclease subunit SLX1</fullName>
    </submittedName>
</protein>
<gene>
    <name evidence="2" type="primary">Slx1b</name>
    <name evidence="2" type="ORF">SDJN03_00705</name>
</gene>
<dbReference type="AlphaFoldDB" id="A0AAV6P7Q9"/>
<feature type="compositionally biased region" description="Basic and acidic residues" evidence="1">
    <location>
        <begin position="1"/>
        <end position="10"/>
    </location>
</feature>
<keyword evidence="2" id="KW-0255">Endonuclease</keyword>
<proteinExistence type="predicted"/>
<keyword evidence="2" id="KW-0540">Nuclease</keyword>
<feature type="compositionally biased region" description="Acidic residues" evidence="1">
    <location>
        <begin position="17"/>
        <end position="29"/>
    </location>
</feature>
<keyword evidence="3" id="KW-1185">Reference proteome</keyword>
<feature type="region of interest" description="Disordered" evidence="1">
    <location>
        <begin position="1"/>
        <end position="31"/>
    </location>
</feature>